<organism evidence="2 3">
    <name type="scientific">Phialocephala subalpina</name>
    <dbReference type="NCBI Taxonomy" id="576137"/>
    <lineage>
        <taxon>Eukaryota</taxon>
        <taxon>Fungi</taxon>
        <taxon>Dikarya</taxon>
        <taxon>Ascomycota</taxon>
        <taxon>Pezizomycotina</taxon>
        <taxon>Leotiomycetes</taxon>
        <taxon>Helotiales</taxon>
        <taxon>Mollisiaceae</taxon>
        <taxon>Phialocephala</taxon>
        <taxon>Phialocephala fortinii species complex</taxon>
    </lineage>
</organism>
<evidence type="ECO:0000313" key="2">
    <source>
        <dbReference type="EMBL" id="CZR60274.1"/>
    </source>
</evidence>
<feature type="transmembrane region" description="Helical" evidence="1">
    <location>
        <begin position="1254"/>
        <end position="1274"/>
    </location>
</feature>
<feature type="transmembrane region" description="Helical" evidence="1">
    <location>
        <begin position="798"/>
        <end position="824"/>
    </location>
</feature>
<keyword evidence="1" id="KW-0812">Transmembrane</keyword>
<feature type="transmembrane region" description="Helical" evidence="1">
    <location>
        <begin position="112"/>
        <end position="133"/>
    </location>
</feature>
<dbReference type="Proteomes" id="UP000184330">
    <property type="component" value="Unassembled WGS sequence"/>
</dbReference>
<name>A0A1L7X5I7_9HELO</name>
<feature type="transmembrane region" description="Helical" evidence="1">
    <location>
        <begin position="621"/>
        <end position="643"/>
    </location>
</feature>
<dbReference type="EMBL" id="FJOG01000015">
    <property type="protein sequence ID" value="CZR60274.1"/>
    <property type="molecule type" value="Genomic_DNA"/>
</dbReference>
<evidence type="ECO:0000313" key="3">
    <source>
        <dbReference type="Proteomes" id="UP000184330"/>
    </source>
</evidence>
<protein>
    <submittedName>
        <fullName evidence="2">Uncharacterized protein</fullName>
    </submittedName>
</protein>
<feature type="transmembrane region" description="Helical" evidence="1">
    <location>
        <begin position="741"/>
        <end position="761"/>
    </location>
</feature>
<evidence type="ECO:0000256" key="1">
    <source>
        <dbReference type="SAM" id="Phobius"/>
    </source>
</evidence>
<dbReference type="OrthoDB" id="4694464at2759"/>
<reference evidence="2 3" key="1">
    <citation type="submission" date="2016-03" db="EMBL/GenBank/DDBJ databases">
        <authorList>
            <person name="Ploux O."/>
        </authorList>
    </citation>
    <scope>NUCLEOTIDE SEQUENCE [LARGE SCALE GENOMIC DNA]</scope>
    <source>
        <strain evidence="2 3">UAMH 11012</strain>
    </source>
</reference>
<dbReference type="Pfam" id="PF11915">
    <property type="entry name" value="DUF3433"/>
    <property type="match status" value="1"/>
</dbReference>
<dbReference type="InterPro" id="IPR021840">
    <property type="entry name" value="DUF3433"/>
</dbReference>
<accession>A0A1L7X5I7</accession>
<keyword evidence="3" id="KW-1185">Reference proteome</keyword>
<sequence>MDSPAASDSVSLHTVDEHLDRVPRVVRPPDLSIGDTRRECGNEHGLHEVPVCFKDIKELLEPPPALSKSPKPRIRLSMWQQRLLIVLLCLWVVIYGHRALVHHLDANPLISYVRWSPPVLATLLMATTSYVIIDELHHFHQQPAGESLESSLGPHLIGTLFLVVCVIAPFISLPLLDSYTVTYDNEWDVLGGFASLSSWADFIPNFGESLPSLINFYDVDDAGGHDWFEASADRWVVESNEVKALFPDSITFNLLGSGRGVSEDKWNGQEDGERIGVYMPVLPTRQPVFDEMQIQHEWTALTELLTVGLDCEYLGPQQISTSNISSTGSISVSAADAAGCSSTVTLRRRALDEELRGSVLAFLLRLEKQAYENHRHEYPFEAVMNFIEGYRKLLSGEKLVSFKPGWARGKATATGTVSTALDDVCQEQLFLASASPAFVPEDSGLQVSQLQVASCRAKYTIAAIRLTSQRSSSGLFYGVGETPHTQPSITVDNISPTSDRYFVRLMDEDVRTKVNDIFLRHASSISIQGSQWPLTQLREEFSDKYWSRPSPVGGLLMASKVINRSFAHKLSTAAGMTLQEGLPTGFQPSVRPEIHHRAPDRAEWEYVKAWWVDRDIFQSRLLFRLCPYLASIGLTVVLCKTIYSGNKYYDDKFSSPWDVSSIAAKAALLRNSRVKDWLKMQRTIGIKLLPPPSFRVGYWSVHEKQGKDGWRLDYGGEDLPASDPEVDVHQWKWEDRQSSPLIVHPISTAAIALALILYPAIQVLLVLPNSSLTQASYYDIEKLSALLRLRGTLNYPSIFWQVPFVIFPTALLFGLSFCWLPLLYHFYRSRQPWVTLKIAQPAQLSITLDYWNTRFPLGKALRSRHWAVALLAFAALCQMFIPLLAFLHYTPVLDTAQTESFTAVQNFTWRESLSEPTADTQIFFNYALAGLIDGMVSRSNLPQWSSHSGALAAVNISQALPTENAVYGTLRTSFLSAYLDCEKAHVTLSTRSHILNEHALFTINHLDLSFGPAENPVTVGLSDPCVPTTTGIYRNGIDLNKPTAGRQSLCGRWWLHNTASTADHVRPIWLIAMIQGNAIREAHTGRMAFTQRPSALGLVCRPRVKMQTGIVTLAVSRHLNYPFTSFSAEPQRFDAFEGKDTLLNELALAISYGLNKSITSLDHADGGIIANGNIVSSQAFVGDILSYVLHRFRYADCPPTLSVDSLKQAASLVFSSYVSSLASQTGLLKDHSLSESVEVNYFRMNESMPINKTLFSMLFSYILLCVIILVGYGVRLPRQYLLPFAPEPLLNGLRLLCHSHIVSRMEREIPHPEKMSLHSFHSQVESWGLKYRLETVHADGILGVNSMEDAVDGAYRDEPSDADHEPS</sequence>
<gene>
    <name evidence="2" type="ORF">PAC_10170</name>
</gene>
<keyword evidence="1" id="KW-1133">Transmembrane helix</keyword>
<feature type="transmembrane region" description="Helical" evidence="1">
    <location>
        <begin position="154"/>
        <end position="176"/>
    </location>
</feature>
<keyword evidence="1" id="KW-0472">Membrane</keyword>
<proteinExistence type="predicted"/>
<feature type="transmembrane region" description="Helical" evidence="1">
    <location>
        <begin position="866"/>
        <end position="889"/>
    </location>
</feature>
<feature type="transmembrane region" description="Helical" evidence="1">
    <location>
        <begin position="83"/>
        <end position="100"/>
    </location>
</feature>